<sequence>MKKKTRNIEDILPLSPLQEGLLFHSVYDEESPDVYTNQLVFELEGALDRAALHDAVNGVLRRHANLRAGFRMRKSGQWAAVVAREVTVPWRDIDLREHDGEAAEAEADRLVAADRWARFDLARPPLLRCLLIRLAGDRHRFVLTNHHILWDGWSLSVVMAELLALYAHRGDAGALPRVRPYRDYLSWLARRDETAARHAWQNALADAEPTLVAPGATGTVVPGQVTAALDTTISNALNDRAREWGVTLNSLVQSAWSLVLSGLTGRADVVFGATVSGRPAELAGVETMVGLFINTVPVRVRLDPAETLRELAVRLHGEQTRLLDHQHTRLSDIQRWAGYPTLFDTTTIFENYPSNGTDQEAAADRARLRVTDATAHDATHFPISLLIAPNEQLSFRLGYRPDVFDETAIQKIADTLRTNLIRCATAPETPVAGLSPISAVERERLVVGWNDTAVADSGLGSLVGMFEEWVRVSPGAVAVVSGGERLSYGELDGRANRLARLLVGLGVGVESLVGVVLPRSVDVVVGLLAVLKAGGGYVPVDVEYPDERVGYVLGDACPVVTLTVSSEAGRLASLGVGGVVVCLDDPEVVGRLAAVSPAGLGEVGAAAESVAYVIYTSGSTGRPKGVVVSRGAFLNFVVGMRGWCGLGSGDWLLAVTTVGFDIAGLELLVPLVCGAGVVVVGDGVVRDPVVVRGLVREFGVRVVQATPSLWAGLLAESSGEFGGVRALVGGEALPVELAERMVGECGSVVNVYGPTETTVWSTAVELSPGVGRVPMGRPIRNTQVFVLDGWLRPVPVGVEGELYIAGDGVARGYWERPGLTAGRFVANPFAAQSGARMYRTGDVVRWRADGQLEFVGRVDDQVKLRGFRIELGEIEAVLAGLEGAEQAVAVVREDQPGDRRLVAYVVGPDAQVPVLLDGLRAVLPDYMVPSTIVPLDSLPLTPNGKLDRKALPAPDLTGLDTGRLPRTPVEEVLCGLFAEVLGAERVSIDAGFFDLGGHSLLATRLVSRIRAVLDVELAVRDLFESPTVAGIASRVADGAAGRARLAAVVPRPDRVPVSFAQQRLWFLHQLEGPSPTYNIPLALCLSGSLDIAALRQALTDVVGRHEALRTVFAEDEFGARQLVLSGERARPELVVETIPPAEFAARADEAARCVFDLTTDLPIRGRLFRADDGTPASMLVLVVHHIAGDGWSLSTLARDITRAYAARAEGRAPGWSPLPVQYADYTLWQRDVLGSEDDPASVLSSQVGYWQGQLAGLPDELVLPTDRPRPVRASYRGDHVEVAVSAETHRALSALASRHGVSAFMVVQAALATLLSRLGGGEDIALGSPIAGRTDEATEDLVGFFTNTLVLRTDLSGDPTFADLLSRVRRTNLDAYAHQDVPFERLVEVLNPTRSLARHPLFQVLLGFNQDVQQRGLADRELGLPGLDVASHSLGSGVAKFDLAFFLAERRDEGDGPGGIVGRVEFASDLFDRGSVEVLVERLVRVLAELVGRPEVRVSGVELLSVVERERLVVGWNDTAVADSGLGSLVGMFEEWVRVSPGAVAVVSGGERLSYGELDGRANRLARLLVGLGVGVESLVGVVLPRSVDVVVGLLAVLKAGGGYVPVDVEYPDERVGYVLGDACPVVTLTVSSEAGRLASLGVGGVVVCLDDPEVMGRLVGLDAGALGDVGVGSSSVAYVIYTSGSTGRPKGVVVSRGAFLNFVVGMRGWCGLGSGDWLLAVTTVGFDIAGLELLVPLVCGAGVVVVGDGVVRDPVVVRGLVREFGVRVVQATPSLWSGLLAESSGEFGGVRALVGGEALPVELAERMVGVCGSVVNVYGPTETTVWSTAVELSEETGRVSMGRPIRNTQVFVLDGWLRPVPVGVEGELYIAGDGVARGYWERPGLSASRFVANPFSGVAGARMYRTGDVVRWRADGQLEFVGRADDQVKLRGFRIELGEIEAVLAGLEGVTQAVAVVREDQPGDRRLVAYAVPAEAPVPALLDALRTVLPEYMVPSTIVPLDSLPLTPNGKLDRKALPAPDLTGLDTGRLPRTPVEEVLCGLFAEVLGAERVSIDAGFFDLGGHSLLATRLVSRIRSVLDVELSVADLFESPTVAGIGSRVAGGAAGRARLTATTPRPDRVPVSYAQQRLWFLHQLEGPSPTYNIPLALRLTGQLDVDALRLALTDVVGRHEALRTVFTEDGHGARQLVLPTDRAMPELVVETVPPAELLFRVRAAARCVFDLTTDLPVRGWLFQEGEAEWVLVLVVHHIVGDAWSMAPLARDITRAYAARAEGRAPGWSALPVQYADYTLWQRETLGDERDPDSVLARQVAYWRQQLADLPDEVVLPTDRPRPARASNQGAQVPFEIDTGLHERLTALASQHGVSLFMVVQAALATLLSRLGGGEDIALGSPIAGRTDEATEDLVGFFVNTLVLRTDLSGDPTFAELLGRVRRTNLDAYAHQDVPFERLVEVLNPARSLARHPLFQVLLNVNQDAQRLAEDRVTSVADLTVAALPLESGSSKFDLGIFLGDRHGPDGARPNGLTGRWEYRTDLFDESTVESMRDRFIHLLDAISQAPEVVLSRIDITTEVERARWVGEWGGESVVVPPVGDVVGMFEERVRVSPGAVAVVSGGERLSYGELDGRANRLARLLVGLGVGVESLVGVVLPRSVDVVVGLLAVLKAGGGYVPVDVEYPDERVGYVLGDACPVVTLTVSSEAGRLASLGVGGVVVCLDDPEVVGRLAAVSPAGLGEVGVGSSSVAYVVYTSGSTGRPKGVVVSRGSLGAYVGYARGAYVGVAGGWSLVPSSVAFDLTVTGLFTPLVSGGAVCLAGLEEEAAVVGLGVGGGGPSLMKVTPSHVGLLESLPKSVSPSGLLLVGGEALRGEVLERWRSLFPSVVVANVYGPSEATVNCTEFSLLPGEETPVGAVPIGRPFPHARVFVLDGWLRPVPPGVVGELYIAGAGVARGYWERPGLSASRFVANPFSTTPGARMYRSGDVVRWRADGQLEFVGRVDDQVKLRGFRIELGEVEAVLAGLDGVSRAVVVVREDQPGDQRLVAYVVGPDTQVSVLLDGLRAVLPDYMVPSAIVVLDALPLTPNGKLNRDALPVPDLTGLDTGRLPRTPVEEVLCGLFAEVLGVEQVSIDAGFFDLGGHSLLATRLVSRIRSVLDVELAVRDLFESPTVAGIASRVAGGAAGRVRLAATVPRPVRVPVSFAQQRLWFLHQLEGPSPTYNIPLALRLSGSLDVAALRQALIDVVLRHEALRTVFAEDELGARQLVLSGERARPELVVETVAAAEVGDRVRAAGRYSFDLTTDLPIRGWLFRSAEKTTESVLVLVVHHIAGDAWSMGPLARDITRAYLARAAGQPPEWRALPVQYADYTLWQRASLGSEDDPASVLSSQVGYWQRQLAGLPDELVLPTDRPRPVRASYRGDHVEVAVSAETHRALSALASRHGVSAFMVVQAALATLLSRLGGGEDIALGSPIAGRTDEATEDLVGFFTNTLVLRTDLSGDPTFAELLGRVRRTNLDAYAHQDVPFERLVEVLNPARSLARHPLFQVMLSFNNTETQQADDRLLEHAELTVTAERSSSNTAKFDLAFFLAERRGERDGLGGMVGRVEFASDLFDRGSVEVLVERFVRVLADLVERPEVRVSGVELLSAVERERLVVGWNDTAVADSGLGSLVGMFEEQVARSGDVVAVVCGEERLSYAELGGRANRLARLLVGLGVGVESLVGVVLPRSVDVVVGLLAVLKAGGGYVPVDVEYPDERVGYVLGDACPVVTLTVSSEAGRLASLGVGGVVVCLDDPEVVGRLAAVSPAGLGEVGAAAESVAYVIYTSGSTGRPKGVVVSRGAFLNFARGMRGWCGLGSGDWLLAVTTVGFDIAGLELLVPLVCGAGVVVVGDGVVRDPVVVRGLVREFGVRVVQATPSLWSGLLAESSGEFGGVRALVGGEALPVELAERMVGECGSVVNVYGPTETTVWSTAVELSEETGRVSMGRPIRNTQVFVLDGWLRPVPVGVEGELYIAGDGVARGYWERPGLTSTRFVANPFSATPGARMYRTGDVVRWRADGQLEFVGRADDQVKLRGFRIELGEIEAVLAGLEGVTQAVAVVREDQPGDRRLVAYAVPAEAPVPVLLDALRTVLPEYMVPSTIVPLDSLPLTPNGKLDRKALPAPDLTGLDTGRLPRTPVEEVLCGLFAEVLGAERVSIDAGFFDLGGHSLLATRLVSRIRAVLDVELSVRDLFESPTVAGVAARVGGGGVGRARLTAAVPRPDRVPVSYAQQRLWFLHQLEGPSPTYNIPLALRLTGQLDADALQQALADVVGRHEALRTVFTEDEHGARQLVLPTDRAVPELVVESVAAAEVGDRVRAAGRYSFDLTKDLPIRGWLFKSEAAAGEGEAEWVLVLVVHHIAGDAWSMAPLARDITRAYAARAEGRAPGWSPLPVQYADYTLWQRETLGDERDPESVLARQVAYWRQQLGDLPDELPLPTDRPRPARASYQGARVPFEIDTGLYQRLTALASQHGVSLFMVVQAALATLLSRLGGGEDIALGSPIAGRTDEATEDLVGFFVNTLVLRTDLSGDPTFAELLGRV</sequence>
<dbReference type="InterPro" id="IPR036736">
    <property type="entry name" value="ACP-like_sf"/>
</dbReference>
<evidence type="ECO:0000256" key="3">
    <source>
        <dbReference type="ARBA" id="ARBA00022553"/>
    </source>
</evidence>
<keyword evidence="3" id="KW-0597">Phosphoprotein</keyword>
<dbReference type="SMART" id="SM00823">
    <property type="entry name" value="PKS_PP"/>
    <property type="match status" value="4"/>
</dbReference>
<protein>
    <submittedName>
        <fullName evidence="5">Amino acid adenylation domain-containing protein</fullName>
    </submittedName>
</protein>
<dbReference type="Pfam" id="PF00550">
    <property type="entry name" value="PP-binding"/>
    <property type="match status" value="4"/>
</dbReference>
<dbReference type="Pfam" id="PF00501">
    <property type="entry name" value="AMP-binding"/>
    <property type="match status" value="4"/>
</dbReference>
<dbReference type="Gene3D" id="3.40.50.980">
    <property type="match status" value="8"/>
</dbReference>
<dbReference type="NCBIfam" id="TIGR01733">
    <property type="entry name" value="AA-adenyl-dom"/>
    <property type="match status" value="4"/>
</dbReference>
<dbReference type="Pfam" id="PF00668">
    <property type="entry name" value="Condensation"/>
    <property type="match status" value="5"/>
</dbReference>
<dbReference type="Pfam" id="PF13193">
    <property type="entry name" value="AMP-binding_C"/>
    <property type="match status" value="4"/>
</dbReference>
<dbReference type="PROSITE" id="PS50075">
    <property type="entry name" value="CARRIER"/>
    <property type="match status" value="4"/>
</dbReference>
<comment type="cofactor">
    <cofactor evidence="1">
        <name>pantetheine 4'-phosphate</name>
        <dbReference type="ChEBI" id="CHEBI:47942"/>
    </cofactor>
</comment>
<dbReference type="InterPro" id="IPR001242">
    <property type="entry name" value="Condensation_dom"/>
</dbReference>
<feature type="domain" description="Carrier" evidence="4">
    <location>
        <begin position="964"/>
        <end position="1039"/>
    </location>
</feature>
<keyword evidence="6" id="KW-1185">Reference proteome</keyword>
<dbReference type="InterPro" id="IPR020845">
    <property type="entry name" value="AMP-binding_CS"/>
</dbReference>
<dbReference type="NCBIfam" id="NF003417">
    <property type="entry name" value="PRK04813.1"/>
    <property type="match status" value="4"/>
</dbReference>
<evidence type="ECO:0000313" key="5">
    <source>
        <dbReference type="EMBL" id="MDT0269135.1"/>
    </source>
</evidence>
<dbReference type="Proteomes" id="UP001183410">
    <property type="component" value="Unassembled WGS sequence"/>
</dbReference>
<accession>A0ABU2JW10</accession>
<dbReference type="Gene3D" id="3.30.559.30">
    <property type="entry name" value="Nonribosomal peptide synthetase, condensation domain"/>
    <property type="match status" value="5"/>
</dbReference>
<dbReference type="EMBL" id="JAVREO010000015">
    <property type="protein sequence ID" value="MDT0269135.1"/>
    <property type="molecule type" value="Genomic_DNA"/>
</dbReference>
<dbReference type="Gene3D" id="3.30.300.30">
    <property type="match status" value="4"/>
</dbReference>
<dbReference type="SUPFAM" id="SSF47336">
    <property type="entry name" value="ACP-like"/>
    <property type="match status" value="4"/>
</dbReference>
<dbReference type="Gene3D" id="1.10.1200.10">
    <property type="entry name" value="ACP-like"/>
    <property type="match status" value="4"/>
</dbReference>
<feature type="domain" description="Carrier" evidence="4">
    <location>
        <begin position="2031"/>
        <end position="2106"/>
    </location>
</feature>
<dbReference type="PANTHER" id="PTHR45527">
    <property type="entry name" value="NONRIBOSOMAL PEPTIDE SYNTHETASE"/>
    <property type="match status" value="1"/>
</dbReference>
<dbReference type="InterPro" id="IPR023213">
    <property type="entry name" value="CAT-like_dom_sf"/>
</dbReference>
<evidence type="ECO:0000259" key="4">
    <source>
        <dbReference type="PROSITE" id="PS50075"/>
    </source>
</evidence>
<dbReference type="SUPFAM" id="SSF56801">
    <property type="entry name" value="Acetyl-CoA synthetase-like"/>
    <property type="match status" value="4"/>
</dbReference>
<evidence type="ECO:0000256" key="2">
    <source>
        <dbReference type="ARBA" id="ARBA00022450"/>
    </source>
</evidence>
<dbReference type="InterPro" id="IPR006162">
    <property type="entry name" value="Ppantetheine_attach_site"/>
</dbReference>
<dbReference type="InterPro" id="IPR020806">
    <property type="entry name" value="PKS_PP-bd"/>
</dbReference>
<feature type="domain" description="Carrier" evidence="4">
    <location>
        <begin position="4166"/>
        <end position="4241"/>
    </location>
</feature>
<feature type="domain" description="Carrier" evidence="4">
    <location>
        <begin position="3100"/>
        <end position="3175"/>
    </location>
</feature>
<dbReference type="InterPro" id="IPR000873">
    <property type="entry name" value="AMP-dep_synth/lig_dom"/>
</dbReference>
<dbReference type="InterPro" id="IPR045851">
    <property type="entry name" value="AMP-bd_C_sf"/>
</dbReference>
<dbReference type="CDD" id="cd19540">
    <property type="entry name" value="LCL_NRPS-like"/>
    <property type="match status" value="4"/>
</dbReference>
<evidence type="ECO:0000256" key="1">
    <source>
        <dbReference type="ARBA" id="ARBA00001957"/>
    </source>
</evidence>
<comment type="caution">
    <text evidence="5">The sequence shown here is derived from an EMBL/GenBank/DDBJ whole genome shotgun (WGS) entry which is preliminary data.</text>
</comment>
<keyword evidence="2" id="KW-0596">Phosphopantetheine</keyword>
<name>A0ABU2JW10_9ACTN</name>
<dbReference type="InterPro" id="IPR010071">
    <property type="entry name" value="AA_adenyl_dom"/>
</dbReference>
<reference evidence="6" key="1">
    <citation type="submission" date="2023-07" db="EMBL/GenBank/DDBJ databases">
        <title>30 novel species of actinomycetes from the DSMZ collection.</title>
        <authorList>
            <person name="Nouioui I."/>
        </authorList>
    </citation>
    <scope>NUCLEOTIDE SEQUENCE [LARGE SCALE GENOMIC DNA]</scope>
    <source>
        <strain evidence="6">DSM 44915</strain>
    </source>
</reference>
<dbReference type="CDD" id="cd19543">
    <property type="entry name" value="DCL_NRPS"/>
    <property type="match status" value="1"/>
</dbReference>
<dbReference type="RefSeq" id="WP_311669225.1">
    <property type="nucleotide sequence ID" value="NZ_JAVREO010000015.1"/>
</dbReference>
<dbReference type="PROSITE" id="PS00012">
    <property type="entry name" value="PHOSPHOPANTETHEINE"/>
    <property type="match status" value="4"/>
</dbReference>
<dbReference type="InterPro" id="IPR009081">
    <property type="entry name" value="PP-bd_ACP"/>
</dbReference>
<feature type="non-terminal residue" evidence="5">
    <location>
        <position position="4574"/>
    </location>
</feature>
<dbReference type="SUPFAM" id="SSF52777">
    <property type="entry name" value="CoA-dependent acyltransferases"/>
    <property type="match status" value="10"/>
</dbReference>
<dbReference type="Gene3D" id="2.30.38.10">
    <property type="entry name" value="Luciferase, Domain 3"/>
    <property type="match status" value="4"/>
</dbReference>
<organism evidence="5 6">
    <name type="scientific">Streptomyces chisholmiae</name>
    <dbReference type="NCBI Taxonomy" id="3075540"/>
    <lineage>
        <taxon>Bacteria</taxon>
        <taxon>Bacillati</taxon>
        <taxon>Actinomycetota</taxon>
        <taxon>Actinomycetes</taxon>
        <taxon>Kitasatosporales</taxon>
        <taxon>Streptomycetaceae</taxon>
        <taxon>Streptomyces</taxon>
    </lineage>
</organism>
<dbReference type="InterPro" id="IPR025110">
    <property type="entry name" value="AMP-bd_C"/>
</dbReference>
<proteinExistence type="predicted"/>
<dbReference type="CDD" id="cd05930">
    <property type="entry name" value="A_NRPS"/>
    <property type="match status" value="1"/>
</dbReference>
<gene>
    <name evidence="5" type="ORF">RM844_22875</name>
</gene>
<dbReference type="Gene3D" id="3.30.559.10">
    <property type="entry name" value="Chloramphenicol acetyltransferase-like domain"/>
    <property type="match status" value="5"/>
</dbReference>
<dbReference type="PANTHER" id="PTHR45527:SF1">
    <property type="entry name" value="FATTY ACID SYNTHASE"/>
    <property type="match status" value="1"/>
</dbReference>
<dbReference type="PROSITE" id="PS00455">
    <property type="entry name" value="AMP_BINDING"/>
    <property type="match status" value="4"/>
</dbReference>
<evidence type="ECO:0000313" key="6">
    <source>
        <dbReference type="Proteomes" id="UP001183410"/>
    </source>
</evidence>